<dbReference type="GO" id="GO:0006508">
    <property type="term" value="P:proteolysis"/>
    <property type="evidence" value="ECO:0007669"/>
    <property type="project" value="UniProtKB-KW"/>
</dbReference>
<evidence type="ECO:0000256" key="7">
    <source>
        <dbReference type="SAM" id="Phobius"/>
    </source>
</evidence>
<keyword evidence="9" id="KW-0645">Protease</keyword>
<protein>
    <submittedName>
        <fullName evidence="9">Rhomboid family intramembrane serine protease</fullName>
    </submittedName>
</protein>
<organism evidence="9 10">
    <name type="scientific">Dactylosporangium fulvum</name>
    <dbReference type="NCBI Taxonomy" id="53359"/>
    <lineage>
        <taxon>Bacteria</taxon>
        <taxon>Bacillati</taxon>
        <taxon>Actinomycetota</taxon>
        <taxon>Actinomycetes</taxon>
        <taxon>Micromonosporales</taxon>
        <taxon>Micromonosporaceae</taxon>
        <taxon>Dactylosporangium</taxon>
    </lineage>
</organism>
<dbReference type="SUPFAM" id="SSF144091">
    <property type="entry name" value="Rhomboid-like"/>
    <property type="match status" value="1"/>
</dbReference>
<feature type="transmembrane region" description="Helical" evidence="7">
    <location>
        <begin position="213"/>
        <end position="231"/>
    </location>
</feature>
<dbReference type="EMBL" id="CP073720">
    <property type="protein sequence ID" value="UWP82658.1"/>
    <property type="molecule type" value="Genomic_DNA"/>
</dbReference>
<evidence type="ECO:0000256" key="5">
    <source>
        <dbReference type="ARBA" id="ARBA00022989"/>
    </source>
</evidence>
<feature type="transmembrane region" description="Helical" evidence="7">
    <location>
        <begin position="72"/>
        <end position="91"/>
    </location>
</feature>
<evidence type="ECO:0000256" key="3">
    <source>
        <dbReference type="ARBA" id="ARBA00022692"/>
    </source>
</evidence>
<dbReference type="PANTHER" id="PTHR43731">
    <property type="entry name" value="RHOMBOID PROTEASE"/>
    <property type="match status" value="1"/>
</dbReference>
<sequence length="322" mass="33819">MTQPPANVVPVCYRHPDKETYVRCTRCDRPICPNCMNEASVGFQCPECVREGARSQRPVQTMFGGGRSGVQGTVTITLIVINVLVFVASIISSGRADAIAGGGLGGLLGGSTPLHEWGALVTYPAGEYLDGPNAGLKVLLPGGMHDGEYYRIFTSMFLHYGILHLAMNMWALWVLGRPLEALLGRIRFLALYVVAGLGGSIAVYLFANPTSHTAGASGAIFGLFAALIVVLRKMRRSVAGIIPVLVLNLVITFSVPGISIAGHLGGMVTGALVAAGLAYAPQKQRGLIQATAVASVVVVLAVLFAMHTSTLTPPVGYLPPPQ</sequence>
<dbReference type="InterPro" id="IPR050925">
    <property type="entry name" value="Rhomboid_protease_S54"/>
</dbReference>
<proteinExistence type="inferred from homology"/>
<name>A0ABY5VXX6_9ACTN</name>
<feature type="transmembrane region" description="Helical" evidence="7">
    <location>
        <begin position="287"/>
        <end position="306"/>
    </location>
</feature>
<gene>
    <name evidence="9" type="ORF">Dfulv_47840</name>
</gene>
<feature type="transmembrane region" description="Helical" evidence="7">
    <location>
        <begin position="238"/>
        <end position="255"/>
    </location>
</feature>
<feature type="transmembrane region" description="Helical" evidence="7">
    <location>
        <begin position="157"/>
        <end position="176"/>
    </location>
</feature>
<evidence type="ECO:0000256" key="4">
    <source>
        <dbReference type="ARBA" id="ARBA00022801"/>
    </source>
</evidence>
<comment type="similarity">
    <text evidence="2">Belongs to the peptidase S54 family.</text>
</comment>
<dbReference type="Gene3D" id="1.20.1540.10">
    <property type="entry name" value="Rhomboid-like"/>
    <property type="match status" value="1"/>
</dbReference>
<reference evidence="9" key="2">
    <citation type="submission" date="2022-09" db="EMBL/GenBank/DDBJ databases">
        <title>Biosynthetic gene clusters of Dactylosporangioum fulvum.</title>
        <authorList>
            <person name="Caradec T."/>
        </authorList>
    </citation>
    <scope>NUCLEOTIDE SEQUENCE</scope>
    <source>
        <strain evidence="9">NRRL B-16292</strain>
    </source>
</reference>
<comment type="subcellular location">
    <subcellularLocation>
        <location evidence="1">Membrane</location>
        <topology evidence="1">Multi-pass membrane protein</topology>
    </subcellularLocation>
</comment>
<feature type="domain" description="Peptidase S54 rhomboid" evidence="8">
    <location>
        <begin position="147"/>
        <end position="277"/>
    </location>
</feature>
<dbReference type="Pfam" id="PF01694">
    <property type="entry name" value="Rhomboid"/>
    <property type="match status" value="1"/>
</dbReference>
<keyword evidence="4" id="KW-0378">Hydrolase</keyword>
<dbReference type="PANTHER" id="PTHR43731:SF14">
    <property type="entry name" value="PRESENILIN-ASSOCIATED RHOMBOID-LIKE PROTEIN, MITOCHONDRIAL"/>
    <property type="match status" value="1"/>
</dbReference>
<evidence type="ECO:0000256" key="1">
    <source>
        <dbReference type="ARBA" id="ARBA00004141"/>
    </source>
</evidence>
<reference evidence="9" key="1">
    <citation type="submission" date="2021-04" db="EMBL/GenBank/DDBJ databases">
        <authorList>
            <person name="Hartkoorn R.C."/>
            <person name="Beaudoing E."/>
            <person name="Hot D."/>
        </authorList>
    </citation>
    <scope>NUCLEOTIDE SEQUENCE</scope>
    <source>
        <strain evidence="9">NRRL B-16292</strain>
    </source>
</reference>
<dbReference type="InterPro" id="IPR022764">
    <property type="entry name" value="Peptidase_S54_rhomboid_dom"/>
</dbReference>
<dbReference type="Proteomes" id="UP001059617">
    <property type="component" value="Chromosome"/>
</dbReference>
<evidence type="ECO:0000313" key="9">
    <source>
        <dbReference type="EMBL" id="UWP82658.1"/>
    </source>
</evidence>
<keyword evidence="5 7" id="KW-1133">Transmembrane helix</keyword>
<dbReference type="RefSeq" id="WP_259860430.1">
    <property type="nucleotide sequence ID" value="NZ_BAAAST010000114.1"/>
</dbReference>
<evidence type="ECO:0000313" key="10">
    <source>
        <dbReference type="Proteomes" id="UP001059617"/>
    </source>
</evidence>
<feature type="transmembrane region" description="Helical" evidence="7">
    <location>
        <begin position="188"/>
        <end position="207"/>
    </location>
</feature>
<keyword evidence="3 7" id="KW-0812">Transmembrane</keyword>
<accession>A0ABY5VXX6</accession>
<evidence type="ECO:0000256" key="2">
    <source>
        <dbReference type="ARBA" id="ARBA00009045"/>
    </source>
</evidence>
<keyword evidence="6 7" id="KW-0472">Membrane</keyword>
<dbReference type="InterPro" id="IPR035952">
    <property type="entry name" value="Rhomboid-like_sf"/>
</dbReference>
<dbReference type="GO" id="GO:0008233">
    <property type="term" value="F:peptidase activity"/>
    <property type="evidence" value="ECO:0007669"/>
    <property type="project" value="UniProtKB-KW"/>
</dbReference>
<evidence type="ECO:0000259" key="8">
    <source>
        <dbReference type="Pfam" id="PF01694"/>
    </source>
</evidence>
<evidence type="ECO:0000256" key="6">
    <source>
        <dbReference type="ARBA" id="ARBA00023136"/>
    </source>
</evidence>
<keyword evidence="10" id="KW-1185">Reference proteome</keyword>
<feature type="transmembrane region" description="Helical" evidence="7">
    <location>
        <begin position="261"/>
        <end position="280"/>
    </location>
</feature>